<evidence type="ECO:0000313" key="2">
    <source>
        <dbReference type="Proteomes" id="UP000663193"/>
    </source>
</evidence>
<evidence type="ECO:0000313" key="1">
    <source>
        <dbReference type="EMBL" id="QRD00559.1"/>
    </source>
</evidence>
<reference evidence="2" key="1">
    <citation type="journal article" date="2021" name="BMC Genomics">
        <title>Chromosome-level genome assembly and manually-curated proteome of model necrotroph Parastagonospora nodorum Sn15 reveals a genome-wide trove of candidate effector homologs, and redundancy of virulence-related functions within an accessory chromosome.</title>
        <authorList>
            <person name="Bertazzoni S."/>
            <person name="Jones D.A.B."/>
            <person name="Phan H.T."/>
            <person name="Tan K.-C."/>
            <person name="Hane J.K."/>
        </authorList>
    </citation>
    <scope>NUCLEOTIDE SEQUENCE [LARGE SCALE GENOMIC DNA]</scope>
    <source>
        <strain evidence="2">SN15 / ATCC MYA-4574 / FGSC 10173)</strain>
    </source>
</reference>
<proteinExistence type="predicted"/>
<dbReference type="VEuPathDB" id="FungiDB:JI435_415330"/>
<keyword evidence="2" id="KW-1185">Reference proteome</keyword>
<dbReference type="AlphaFoldDB" id="A0A7U2I3M4"/>
<gene>
    <name evidence="1" type="ORF">JI435_415330</name>
</gene>
<organism evidence="1 2">
    <name type="scientific">Phaeosphaeria nodorum (strain SN15 / ATCC MYA-4574 / FGSC 10173)</name>
    <name type="common">Glume blotch fungus</name>
    <name type="synonym">Parastagonospora nodorum</name>
    <dbReference type="NCBI Taxonomy" id="321614"/>
    <lineage>
        <taxon>Eukaryota</taxon>
        <taxon>Fungi</taxon>
        <taxon>Dikarya</taxon>
        <taxon>Ascomycota</taxon>
        <taxon>Pezizomycotina</taxon>
        <taxon>Dothideomycetes</taxon>
        <taxon>Pleosporomycetidae</taxon>
        <taxon>Pleosporales</taxon>
        <taxon>Pleosporineae</taxon>
        <taxon>Phaeosphaeriaceae</taxon>
        <taxon>Parastagonospora</taxon>
    </lineage>
</organism>
<dbReference type="EMBL" id="CP069033">
    <property type="protein sequence ID" value="QRD00559.1"/>
    <property type="molecule type" value="Genomic_DNA"/>
</dbReference>
<dbReference type="Proteomes" id="UP000663193">
    <property type="component" value="Chromosome 11"/>
</dbReference>
<name>A0A7U2I3M4_PHANO</name>
<sequence>MSATPPQLKEIVGWVFEHEHGDWRCEDCSVFTKLISFQRSWLGALYDSATVDPCSYNVTRDTPELPAGTSLPTHHTR</sequence>
<protein>
    <submittedName>
        <fullName evidence="1">Uncharacterized protein</fullName>
    </submittedName>
</protein>
<accession>A0A7U2I3M4</accession>